<dbReference type="Pfam" id="PF00850">
    <property type="entry name" value="Hist_deacetyl"/>
    <property type="match status" value="1"/>
</dbReference>
<dbReference type="PANTHER" id="PTHR10625">
    <property type="entry name" value="HISTONE DEACETYLASE HDAC1-RELATED"/>
    <property type="match status" value="1"/>
</dbReference>
<keyword evidence="6" id="KW-1185">Reference proteome</keyword>
<dbReference type="SUPFAM" id="SSF55315">
    <property type="entry name" value="L30e-like"/>
    <property type="match status" value="1"/>
</dbReference>
<dbReference type="PANTHER" id="PTHR10625:SF11">
    <property type="entry name" value="HISTONE DEACETYLASE 14, CHLOROPLASTIC"/>
    <property type="match status" value="1"/>
</dbReference>
<accession>A0ABQ5IN35</accession>
<protein>
    <submittedName>
        <fullName evidence="5">Histone deacetylase 14</fullName>
    </submittedName>
</protein>
<reference evidence="5" key="1">
    <citation type="journal article" date="2022" name="Int. J. Mol. Sci.">
        <title>Draft Genome of Tanacetum Coccineum: Genomic Comparison of Closely Related Tanacetum-Family Plants.</title>
        <authorList>
            <person name="Yamashiro T."/>
            <person name="Shiraishi A."/>
            <person name="Nakayama K."/>
            <person name="Satake H."/>
        </authorList>
    </citation>
    <scope>NUCLEOTIDE SEQUENCE</scope>
</reference>
<evidence type="ECO:0000313" key="6">
    <source>
        <dbReference type="Proteomes" id="UP001151760"/>
    </source>
</evidence>
<evidence type="ECO:0000313" key="5">
    <source>
        <dbReference type="EMBL" id="GJU01489.1"/>
    </source>
</evidence>
<dbReference type="InterPro" id="IPR029064">
    <property type="entry name" value="Ribosomal_eL30-like_sf"/>
</dbReference>
<gene>
    <name evidence="5" type="ORF">Tco_1111827</name>
</gene>
<dbReference type="Proteomes" id="UP001151760">
    <property type="component" value="Unassembled WGS sequence"/>
</dbReference>
<name>A0ABQ5IN35_9ASTR</name>
<dbReference type="InterPro" id="IPR023696">
    <property type="entry name" value="Ureohydrolase_dom_sf"/>
</dbReference>
<dbReference type="InterPro" id="IPR037138">
    <property type="entry name" value="His_deacetylse_dom_sf"/>
</dbReference>
<feature type="domain" description="Ribosomal protein eL8/eL30/eS12/Gadd45" evidence="4">
    <location>
        <begin position="2"/>
        <end position="50"/>
    </location>
</feature>
<evidence type="ECO:0000259" key="4">
    <source>
        <dbReference type="Pfam" id="PF01248"/>
    </source>
</evidence>
<proteinExistence type="predicted"/>
<evidence type="ECO:0000256" key="1">
    <source>
        <dbReference type="ARBA" id="ARBA00022491"/>
    </source>
</evidence>
<keyword evidence="1" id="KW-0678">Repressor</keyword>
<dbReference type="Pfam" id="PF01248">
    <property type="entry name" value="Ribosomal_L7Ae"/>
    <property type="match status" value="1"/>
</dbReference>
<organism evidence="5 6">
    <name type="scientific">Tanacetum coccineum</name>
    <dbReference type="NCBI Taxonomy" id="301880"/>
    <lineage>
        <taxon>Eukaryota</taxon>
        <taxon>Viridiplantae</taxon>
        <taxon>Streptophyta</taxon>
        <taxon>Embryophyta</taxon>
        <taxon>Tracheophyta</taxon>
        <taxon>Spermatophyta</taxon>
        <taxon>Magnoliopsida</taxon>
        <taxon>eudicotyledons</taxon>
        <taxon>Gunneridae</taxon>
        <taxon>Pentapetalae</taxon>
        <taxon>asterids</taxon>
        <taxon>campanulids</taxon>
        <taxon>Asterales</taxon>
        <taxon>Asteraceae</taxon>
        <taxon>Asteroideae</taxon>
        <taxon>Anthemideae</taxon>
        <taxon>Anthemidinae</taxon>
        <taxon>Tanacetum</taxon>
    </lineage>
</organism>
<dbReference type="Gene3D" id="3.30.1330.30">
    <property type="match status" value="1"/>
</dbReference>
<dbReference type="InterPro" id="IPR004038">
    <property type="entry name" value="Ribosomal_eL8/eL30/eS12/Gad45"/>
</dbReference>
<evidence type="ECO:0000259" key="3">
    <source>
        <dbReference type="Pfam" id="PF00850"/>
    </source>
</evidence>
<sequence length="172" mass="18835">MAADVDDTDECILPFPSLAKEKDVPYVFVPYKDALGKACGLKFPVIACSMSSLYNPHIGSGNGEGTTLYLPLQDLSGNIAMQSVFNEVILAAAQRFMTDIILISAGHDGHVRDPIGNFQMTTGEGGYFLNALANLVVESFRAFVGEQSMEPDYNYNFFLDDEPSVEEVYWNG</sequence>
<dbReference type="Gene3D" id="3.40.800.20">
    <property type="entry name" value="Histone deacetylase domain"/>
    <property type="match status" value="1"/>
</dbReference>
<keyword evidence="2" id="KW-0156">Chromatin regulator</keyword>
<dbReference type="EMBL" id="BQNB010020968">
    <property type="protein sequence ID" value="GJU01489.1"/>
    <property type="molecule type" value="Genomic_DNA"/>
</dbReference>
<reference evidence="5" key="2">
    <citation type="submission" date="2022-01" db="EMBL/GenBank/DDBJ databases">
        <authorList>
            <person name="Yamashiro T."/>
            <person name="Shiraishi A."/>
            <person name="Satake H."/>
            <person name="Nakayama K."/>
        </authorList>
    </citation>
    <scope>NUCLEOTIDE SEQUENCE</scope>
</reference>
<feature type="domain" description="Histone deacetylase" evidence="3">
    <location>
        <begin position="56"/>
        <end position="135"/>
    </location>
</feature>
<evidence type="ECO:0000256" key="2">
    <source>
        <dbReference type="ARBA" id="ARBA00022853"/>
    </source>
</evidence>
<dbReference type="SUPFAM" id="SSF52768">
    <property type="entry name" value="Arginase/deacetylase"/>
    <property type="match status" value="1"/>
</dbReference>
<comment type="caution">
    <text evidence="5">The sequence shown here is derived from an EMBL/GenBank/DDBJ whole genome shotgun (WGS) entry which is preliminary data.</text>
</comment>
<dbReference type="InterPro" id="IPR023801">
    <property type="entry name" value="His_deacetylse_dom"/>
</dbReference>